<organism evidence="7 8">
    <name type="scientific">Pinctada imbricata</name>
    <name type="common">Atlantic pearl-oyster</name>
    <name type="synonym">Pinctada martensii</name>
    <dbReference type="NCBI Taxonomy" id="66713"/>
    <lineage>
        <taxon>Eukaryota</taxon>
        <taxon>Metazoa</taxon>
        <taxon>Spiralia</taxon>
        <taxon>Lophotrochozoa</taxon>
        <taxon>Mollusca</taxon>
        <taxon>Bivalvia</taxon>
        <taxon>Autobranchia</taxon>
        <taxon>Pteriomorphia</taxon>
        <taxon>Pterioida</taxon>
        <taxon>Pterioidea</taxon>
        <taxon>Pteriidae</taxon>
        <taxon>Pinctada</taxon>
    </lineage>
</organism>
<evidence type="ECO:0000313" key="7">
    <source>
        <dbReference type="EMBL" id="KAK3102060.1"/>
    </source>
</evidence>
<evidence type="ECO:0000256" key="6">
    <source>
        <dbReference type="SAM" id="Phobius"/>
    </source>
</evidence>
<accession>A0AA89BZ48</accession>
<feature type="transmembrane region" description="Helical" evidence="6">
    <location>
        <begin position="125"/>
        <end position="144"/>
    </location>
</feature>
<name>A0AA89BZ48_PINIB</name>
<keyword evidence="2 6" id="KW-0812">Transmembrane</keyword>
<dbReference type="EMBL" id="VSWD01000005">
    <property type="protein sequence ID" value="KAK3102060.1"/>
    <property type="molecule type" value="Genomic_DNA"/>
</dbReference>
<dbReference type="InterPro" id="IPR007237">
    <property type="entry name" value="CD20-like"/>
</dbReference>
<dbReference type="GO" id="GO:0016010">
    <property type="term" value="C:dystrophin-associated glycoprotein complex"/>
    <property type="evidence" value="ECO:0007669"/>
    <property type="project" value="InterPro"/>
</dbReference>
<sequence length="275" mass="30860">MNDRQRAHSASSLKSLSLYSIGPKWTKRQQTRSTPELRLYMQQSMLSGLNTTVPQSLIPHDISRSHRPKPRPRRHGSCGEGCRECCSARLVLAVIELLIGAAITGLGLYLHFFVTTSLRVRETPYWAGIPLFLAGVLGIYHSANDYENYSGTTKSFVLKAVCFALSLICIFVCLVAATFPVIHLVRLHTYEHCELVSYDCNCYGSHDNTTRLFTYEKLGDCDLLFCFVKIMLMAESATCVFGSIVSFLYVILLWRSKYGGIYTGVRYSLTSNGHV</sequence>
<feature type="transmembrane region" description="Helical" evidence="6">
    <location>
        <begin position="156"/>
        <end position="182"/>
    </location>
</feature>
<dbReference type="InterPro" id="IPR030429">
    <property type="entry name" value="Sarcospan"/>
</dbReference>
<keyword evidence="4 6" id="KW-0472">Membrane</keyword>
<feature type="compositionally biased region" description="Basic residues" evidence="5">
    <location>
        <begin position="65"/>
        <end position="76"/>
    </location>
</feature>
<feature type="region of interest" description="Disordered" evidence="5">
    <location>
        <begin position="58"/>
        <end position="78"/>
    </location>
</feature>
<feature type="transmembrane region" description="Helical" evidence="6">
    <location>
        <begin position="90"/>
        <end position="113"/>
    </location>
</feature>
<dbReference type="PANTHER" id="PTHR15260:SF1">
    <property type="entry name" value="SARCOSPAN"/>
    <property type="match status" value="1"/>
</dbReference>
<evidence type="ECO:0000256" key="5">
    <source>
        <dbReference type="SAM" id="MobiDB-lite"/>
    </source>
</evidence>
<dbReference type="AlphaFoldDB" id="A0AA89BZ48"/>
<comment type="caution">
    <text evidence="7">The sequence shown here is derived from an EMBL/GenBank/DDBJ whole genome shotgun (WGS) entry which is preliminary data.</text>
</comment>
<gene>
    <name evidence="7" type="ORF">FSP39_008475</name>
</gene>
<dbReference type="Pfam" id="PF04103">
    <property type="entry name" value="CD20"/>
    <property type="match status" value="1"/>
</dbReference>
<dbReference type="PANTHER" id="PTHR15260">
    <property type="entry name" value="SARCOSPAN"/>
    <property type="match status" value="1"/>
</dbReference>
<evidence type="ECO:0000256" key="4">
    <source>
        <dbReference type="ARBA" id="ARBA00023136"/>
    </source>
</evidence>
<comment type="subcellular location">
    <subcellularLocation>
        <location evidence="1">Membrane</location>
        <topology evidence="1">Multi-pass membrane protein</topology>
    </subcellularLocation>
</comment>
<protein>
    <recommendedName>
        <fullName evidence="9">Sarcospan</fullName>
    </recommendedName>
</protein>
<feature type="transmembrane region" description="Helical" evidence="6">
    <location>
        <begin position="230"/>
        <end position="254"/>
    </location>
</feature>
<dbReference type="GO" id="GO:0042383">
    <property type="term" value="C:sarcolemma"/>
    <property type="evidence" value="ECO:0007669"/>
    <property type="project" value="TreeGrafter"/>
</dbReference>
<reference evidence="7" key="1">
    <citation type="submission" date="2019-08" db="EMBL/GenBank/DDBJ databases">
        <title>The improved chromosome-level genome for the pearl oyster Pinctada fucata martensii using PacBio sequencing and Hi-C.</title>
        <authorList>
            <person name="Zheng Z."/>
        </authorList>
    </citation>
    <scope>NUCLEOTIDE SEQUENCE</scope>
    <source>
        <strain evidence="7">ZZ-2019</strain>
        <tissue evidence="7">Adductor muscle</tissue>
    </source>
</reference>
<keyword evidence="8" id="KW-1185">Reference proteome</keyword>
<evidence type="ECO:0000256" key="3">
    <source>
        <dbReference type="ARBA" id="ARBA00022989"/>
    </source>
</evidence>
<evidence type="ECO:0008006" key="9">
    <source>
        <dbReference type="Google" id="ProtNLM"/>
    </source>
</evidence>
<evidence type="ECO:0000313" key="8">
    <source>
        <dbReference type="Proteomes" id="UP001186944"/>
    </source>
</evidence>
<evidence type="ECO:0000256" key="2">
    <source>
        <dbReference type="ARBA" id="ARBA00022692"/>
    </source>
</evidence>
<evidence type="ECO:0000256" key="1">
    <source>
        <dbReference type="ARBA" id="ARBA00004141"/>
    </source>
</evidence>
<proteinExistence type="predicted"/>
<keyword evidence="3 6" id="KW-1133">Transmembrane helix</keyword>
<dbReference type="Proteomes" id="UP001186944">
    <property type="component" value="Unassembled WGS sequence"/>
</dbReference>